<evidence type="ECO:0000313" key="2">
    <source>
        <dbReference type="Proteomes" id="UP000831701"/>
    </source>
</evidence>
<reference evidence="1" key="1">
    <citation type="submission" date="2022-04" db="EMBL/GenBank/DDBJ databases">
        <title>Jade perch genome.</title>
        <authorList>
            <person name="Chao B."/>
        </authorList>
    </citation>
    <scope>NUCLEOTIDE SEQUENCE</scope>
    <source>
        <strain evidence="1">CB-2022</strain>
    </source>
</reference>
<comment type="caution">
    <text evidence="1">The sequence shown here is derived from an EMBL/GenBank/DDBJ whole genome shotgun (WGS) entry which is preliminary data.</text>
</comment>
<keyword evidence="2" id="KW-1185">Reference proteome</keyword>
<evidence type="ECO:0000313" key="1">
    <source>
        <dbReference type="EMBL" id="KAI3367594.1"/>
    </source>
</evidence>
<proteinExistence type="predicted"/>
<protein>
    <submittedName>
        <fullName evidence="1">Uncharacterized protein</fullName>
    </submittedName>
</protein>
<organism evidence="1 2">
    <name type="scientific">Scortum barcoo</name>
    <name type="common">barcoo grunter</name>
    <dbReference type="NCBI Taxonomy" id="214431"/>
    <lineage>
        <taxon>Eukaryota</taxon>
        <taxon>Metazoa</taxon>
        <taxon>Chordata</taxon>
        <taxon>Craniata</taxon>
        <taxon>Vertebrata</taxon>
        <taxon>Euteleostomi</taxon>
        <taxon>Actinopterygii</taxon>
        <taxon>Neopterygii</taxon>
        <taxon>Teleostei</taxon>
        <taxon>Neoteleostei</taxon>
        <taxon>Acanthomorphata</taxon>
        <taxon>Eupercaria</taxon>
        <taxon>Centrarchiformes</taxon>
        <taxon>Terapontoidei</taxon>
        <taxon>Terapontidae</taxon>
        <taxon>Scortum</taxon>
    </lineage>
</organism>
<dbReference type="EMBL" id="CM041539">
    <property type="protein sequence ID" value="KAI3367594.1"/>
    <property type="molecule type" value="Genomic_DNA"/>
</dbReference>
<dbReference type="Proteomes" id="UP000831701">
    <property type="component" value="Chromosome 9"/>
</dbReference>
<name>A0ACB8WIH6_9TELE</name>
<accession>A0ACB8WIH6</accession>
<sequence>MTLLPTSVPTNFSTVAVYGDQNHMNVTGCDQEETADWIPIVLPVYILLIAVLGIMFNVFVLMVFCFHKKNCTVAEIYLGNLATADLLLVSCLPFWAVNISNNFNWPFGQFLCKVANVSVMMNVYCSIYFLVLVSIDRYVALAHPLSHDRSRRPKYAKLGCMLVWGLGFLLSIPSLIYREVIYSETCNITICKNNYNPDSNTEFLVFQGMLTVLGFIIPVSIISFCSVKIIQALRNQLVKQVNSQKTEEKATTLLLVVLVAFLICWVPFHLVTIVEMLEVAGVLSVDILVLDACVQIFSYFALFNSVLNPILYVIVGRNFRKKVKDIFMRLSNRETSSSMASTNPTMLRSVQPENVSSVPTNFSTVAVYGDQNHTNVTKCDEEETNEWILTVLPVYILLVTVLGIMFNVFVLMVFCFHKKACTVAEIYLSNLAAADLLLVSCLPFWAVTMLNNNDWPFGWFLCKVVDLSIMMNVYCSIYFLVLVSIDRYVALVHPLSQDRLRSSKYAKLGCVLVWGLGFLLGIPSAIYREISYNEACNITECNIPYNPNLYKELYVFQGMLTVLGFIIPGSIISFCSVKIIQALKNQLMKQLNSRKTEDKATTLLLVVLVAFLICWVPYHLVMIVGMLVVAGVLSVDIIILGVCIRIFSHFALLNSVLNPILYVIVGRNFRKKVREVFRQLSGGEASVSMASSH</sequence>
<gene>
    <name evidence="1" type="ORF">L3Q82_026433</name>
</gene>